<evidence type="ECO:0000256" key="5">
    <source>
        <dbReference type="ARBA" id="ARBA00022490"/>
    </source>
</evidence>
<dbReference type="InterPro" id="IPR013217">
    <property type="entry name" value="Methyltransf_12"/>
</dbReference>
<evidence type="ECO:0000256" key="7">
    <source>
        <dbReference type="ARBA" id="ARBA00022679"/>
    </source>
</evidence>
<keyword evidence="5" id="KW-0963">Cytoplasm</keyword>
<dbReference type="Gene3D" id="3.40.50.150">
    <property type="entry name" value="Vaccinia Virus protein VP39"/>
    <property type="match status" value="2"/>
</dbReference>
<keyword evidence="9" id="KW-0378">Hydrolase</keyword>
<dbReference type="InterPro" id="IPR000682">
    <property type="entry name" value="PCMT"/>
</dbReference>
<dbReference type="Pfam" id="PF00293">
    <property type="entry name" value="NUDIX"/>
    <property type="match status" value="1"/>
</dbReference>
<dbReference type="PANTHER" id="PTHR11579">
    <property type="entry name" value="PROTEIN-L-ISOASPARTATE O-METHYLTRANSFERASE"/>
    <property type="match status" value="1"/>
</dbReference>
<evidence type="ECO:0000259" key="13">
    <source>
        <dbReference type="PROSITE" id="PS51462"/>
    </source>
</evidence>
<feature type="domain" description="Nudix hydrolase" evidence="13">
    <location>
        <begin position="202"/>
        <end position="331"/>
    </location>
</feature>
<dbReference type="InterPro" id="IPR015797">
    <property type="entry name" value="NUDIX_hydrolase-like_dom_sf"/>
</dbReference>
<comment type="similarity">
    <text evidence="2">Belongs to the methyltransferase superfamily. L-isoaspartyl/D-aspartyl protein methyltransferase family.</text>
</comment>
<evidence type="ECO:0000256" key="10">
    <source>
        <dbReference type="ARBA" id="ARBA00030757"/>
    </source>
</evidence>
<dbReference type="Pfam" id="PF08242">
    <property type="entry name" value="Methyltransf_12"/>
    <property type="match status" value="1"/>
</dbReference>
<evidence type="ECO:0000256" key="9">
    <source>
        <dbReference type="ARBA" id="ARBA00022801"/>
    </source>
</evidence>
<keyword evidence="15" id="KW-1185">Reference proteome</keyword>
<keyword evidence="6 14" id="KW-0489">Methyltransferase</keyword>
<comment type="caution">
    <text evidence="14">The sequence shown here is derived from an EMBL/GenBank/DDBJ whole genome shotgun (WGS) entry which is preliminary data.</text>
</comment>
<dbReference type="RefSeq" id="WP_380226657.1">
    <property type="nucleotide sequence ID" value="NZ_JBHSOF010000022.1"/>
</dbReference>
<evidence type="ECO:0000256" key="1">
    <source>
        <dbReference type="ARBA" id="ARBA00004496"/>
    </source>
</evidence>
<dbReference type="InterPro" id="IPR000086">
    <property type="entry name" value="NUDIX_hydrolase_dom"/>
</dbReference>
<evidence type="ECO:0000256" key="12">
    <source>
        <dbReference type="ARBA" id="ARBA00031350"/>
    </source>
</evidence>
<sequence length="776" mass="82963">MGSIPQEQWEQSYTDGIAFSPLGEDERKLLAEHAPAPVDGGRALEVGCGTGELAVHLAAAGYQVDAVDLAEAALERARAGHPGAAGVRWLRLDIEHDDPEPLGDERYDLVVFRLALAFIGDRARVLHALGRRLREGGTLLIITPLAATTPADRRHIAVDDREITALTSGWKDVQRYAAGDLAVLVLRGPCADTVAVERQHPPEGPAVTGALAVVTDASGRVLLGWSHRGMWELPGGKTNGPESFEAAAVRELAEETGLLAEENAATVLTMLADAVGGVPRLTAVVRIRRWSGTLGNPEADTFLRWEWHDLHGLGCLGPTFAPAAHALAAVWPGAVPDLPAVHSYPHSTPPPAVPGESPEAERRREAMVQAVIDGGWAPSAEVQAALRTVPRHRFIPEADLADAYRHDLAVVTRRDEHSRATSSVSAVWLQANMIENARLRPGSRVLEVGAGGYNAALIAGMVGPGGRVVTVDLDPYVVNRTRRFTAEVGADTVVAVHGDGALGAPAALVPRGGFDAVIVTYNAWTIAPAWREQLADGGVLVVPLEIHGYTRAIAFRREGAVLRAMAWTYCGFIRDAGALRRAVPEAVLADGGLRLRFDDGEPGDTAGIDEALRGPRHEVATGVTMGADVYFGSLQLYAATTLPGFCRLAADQDPEDGATGITKGQEVPAILGEASLAYLIYVQIRDGDRPEDKEWEWFVHAFGEQGPRLAEQLTETVRAWDRQVRADDNGKHTDPALTVHPADTPGELPAAGRVLEKGPCRLVFRWPDRTGQDSPA</sequence>
<organism evidence="14 15">
    <name type="scientific">Kitasatospora misakiensis</name>
    <dbReference type="NCBI Taxonomy" id="67330"/>
    <lineage>
        <taxon>Bacteria</taxon>
        <taxon>Bacillati</taxon>
        <taxon>Actinomycetota</taxon>
        <taxon>Actinomycetes</taxon>
        <taxon>Kitasatosporales</taxon>
        <taxon>Streptomycetaceae</taxon>
        <taxon>Kitasatospora</taxon>
    </lineage>
</organism>
<dbReference type="NCBIfam" id="TIGR04364">
    <property type="entry name" value="methyltran_FxLD"/>
    <property type="match status" value="1"/>
</dbReference>
<dbReference type="EC" id="2.1.1.77" evidence="3"/>
<gene>
    <name evidence="14" type="primary">fxlM</name>
    <name evidence="14" type="ORF">ACFP3U_18500</name>
</gene>
<dbReference type="Gene3D" id="3.90.79.10">
    <property type="entry name" value="Nucleoside Triphosphate Pyrophosphohydrolase"/>
    <property type="match status" value="1"/>
</dbReference>
<dbReference type="InterPro" id="IPR029063">
    <property type="entry name" value="SAM-dependent_MTases_sf"/>
</dbReference>
<comment type="subcellular location">
    <subcellularLocation>
        <location evidence="1">Cytoplasm</location>
    </subcellularLocation>
</comment>
<keyword evidence="7" id="KW-0808">Transferase</keyword>
<dbReference type="Proteomes" id="UP001595975">
    <property type="component" value="Unassembled WGS sequence"/>
</dbReference>
<dbReference type="Pfam" id="PF01135">
    <property type="entry name" value="PCMT"/>
    <property type="match status" value="1"/>
</dbReference>
<name>A0ABW0X918_9ACTN</name>
<dbReference type="SUPFAM" id="SSF53335">
    <property type="entry name" value="S-adenosyl-L-methionine-dependent methyltransferases"/>
    <property type="match status" value="2"/>
</dbReference>
<dbReference type="PANTHER" id="PTHR11579:SF0">
    <property type="entry name" value="PROTEIN-L-ISOASPARTATE(D-ASPARTATE) O-METHYLTRANSFERASE"/>
    <property type="match status" value="1"/>
</dbReference>
<dbReference type="GO" id="GO:0032259">
    <property type="term" value="P:methylation"/>
    <property type="evidence" value="ECO:0007669"/>
    <property type="project" value="UniProtKB-KW"/>
</dbReference>
<evidence type="ECO:0000256" key="3">
    <source>
        <dbReference type="ARBA" id="ARBA00011890"/>
    </source>
</evidence>
<dbReference type="InterPro" id="IPR020084">
    <property type="entry name" value="NUDIX_hydrolase_CS"/>
</dbReference>
<reference evidence="15" key="1">
    <citation type="journal article" date="2019" name="Int. J. Syst. Evol. Microbiol.">
        <title>The Global Catalogue of Microorganisms (GCM) 10K type strain sequencing project: providing services to taxonomists for standard genome sequencing and annotation.</title>
        <authorList>
            <consortium name="The Broad Institute Genomics Platform"/>
            <consortium name="The Broad Institute Genome Sequencing Center for Infectious Disease"/>
            <person name="Wu L."/>
            <person name="Ma J."/>
        </authorList>
    </citation>
    <scope>NUCLEOTIDE SEQUENCE [LARGE SCALE GENOMIC DNA]</scope>
    <source>
        <strain evidence="15">CGMCC 4.1437</strain>
    </source>
</reference>
<dbReference type="EMBL" id="JBHSOF010000022">
    <property type="protein sequence ID" value="MFC5664966.1"/>
    <property type="molecule type" value="Genomic_DNA"/>
</dbReference>
<dbReference type="InterPro" id="IPR027573">
    <property type="entry name" value="Methyltran_FxLD"/>
</dbReference>
<dbReference type="PROSITE" id="PS00893">
    <property type="entry name" value="NUDIX_BOX"/>
    <property type="match status" value="1"/>
</dbReference>
<accession>A0ABW0X918</accession>
<dbReference type="PROSITE" id="PS51462">
    <property type="entry name" value="NUDIX"/>
    <property type="match status" value="1"/>
</dbReference>
<evidence type="ECO:0000256" key="11">
    <source>
        <dbReference type="ARBA" id="ARBA00031323"/>
    </source>
</evidence>
<dbReference type="SUPFAM" id="SSF55811">
    <property type="entry name" value="Nudix"/>
    <property type="match status" value="1"/>
</dbReference>
<evidence type="ECO:0000256" key="2">
    <source>
        <dbReference type="ARBA" id="ARBA00005369"/>
    </source>
</evidence>
<evidence type="ECO:0000256" key="6">
    <source>
        <dbReference type="ARBA" id="ARBA00022603"/>
    </source>
</evidence>
<evidence type="ECO:0000313" key="15">
    <source>
        <dbReference type="Proteomes" id="UP001595975"/>
    </source>
</evidence>
<dbReference type="GO" id="GO:0008168">
    <property type="term" value="F:methyltransferase activity"/>
    <property type="evidence" value="ECO:0007669"/>
    <property type="project" value="UniProtKB-KW"/>
</dbReference>
<keyword evidence="8" id="KW-0949">S-adenosyl-L-methionine</keyword>
<dbReference type="CDD" id="cd02440">
    <property type="entry name" value="AdoMet_MTases"/>
    <property type="match status" value="2"/>
</dbReference>
<protein>
    <recommendedName>
        <fullName evidence="4">Protein-L-isoaspartate O-methyltransferase</fullName>
        <ecNumber evidence="3">2.1.1.77</ecNumber>
    </recommendedName>
    <alternativeName>
        <fullName evidence="12">L-isoaspartyl protein carboxyl methyltransferase</fullName>
    </alternativeName>
    <alternativeName>
        <fullName evidence="10">Protein L-isoaspartyl methyltransferase</fullName>
    </alternativeName>
    <alternativeName>
        <fullName evidence="11">Protein-beta-aspartate methyltransferase</fullName>
    </alternativeName>
</protein>
<proteinExistence type="inferred from homology"/>
<evidence type="ECO:0000256" key="4">
    <source>
        <dbReference type="ARBA" id="ARBA00013346"/>
    </source>
</evidence>
<evidence type="ECO:0000256" key="8">
    <source>
        <dbReference type="ARBA" id="ARBA00022691"/>
    </source>
</evidence>
<evidence type="ECO:0000313" key="14">
    <source>
        <dbReference type="EMBL" id="MFC5664966.1"/>
    </source>
</evidence>